<comment type="caution">
    <text evidence="1">The sequence shown here is derived from an EMBL/GenBank/DDBJ whole genome shotgun (WGS) entry which is preliminary data.</text>
</comment>
<dbReference type="EMBL" id="LAYC01000001">
    <property type="protein sequence ID" value="KYK61468.1"/>
    <property type="molecule type" value="Genomic_DNA"/>
</dbReference>
<keyword evidence="2" id="KW-1185">Reference proteome</keyword>
<gene>
    <name evidence="1" type="ORF">DCS_02610</name>
</gene>
<proteinExistence type="predicted"/>
<dbReference type="Proteomes" id="UP000076580">
    <property type="component" value="Chromosome 01"/>
</dbReference>
<evidence type="ECO:0000313" key="2">
    <source>
        <dbReference type="Proteomes" id="UP000076580"/>
    </source>
</evidence>
<organism evidence="1 2">
    <name type="scientific">Drechmeria coniospora</name>
    <name type="common">Nematophagous fungus</name>
    <name type="synonym">Meria coniospora</name>
    <dbReference type="NCBI Taxonomy" id="98403"/>
    <lineage>
        <taxon>Eukaryota</taxon>
        <taxon>Fungi</taxon>
        <taxon>Dikarya</taxon>
        <taxon>Ascomycota</taxon>
        <taxon>Pezizomycotina</taxon>
        <taxon>Sordariomycetes</taxon>
        <taxon>Hypocreomycetidae</taxon>
        <taxon>Hypocreales</taxon>
        <taxon>Ophiocordycipitaceae</taxon>
        <taxon>Drechmeria</taxon>
    </lineage>
</organism>
<dbReference type="AlphaFoldDB" id="A0A151GWJ1"/>
<dbReference type="RefSeq" id="XP_040660820.1">
    <property type="nucleotide sequence ID" value="XM_040799937.1"/>
</dbReference>
<name>A0A151GWJ1_DRECN</name>
<protein>
    <submittedName>
        <fullName evidence="1">Uncharacterized protein</fullName>
    </submittedName>
</protein>
<accession>A0A151GWJ1</accession>
<sequence length="110" mass="11496">MYPPPPTYPGHVYEQEDAYRASTVHGHEVGGMHVFVDNCATASYEHEHTARLVATAGGVLVTDDSPSAGPCPGPGQAFDAVENLPAWLVVPALPSHGCMKKVAIAELSGS</sequence>
<dbReference type="InParanoid" id="A0A151GWJ1"/>
<reference evidence="1 2" key="1">
    <citation type="journal article" date="2016" name="Sci. Rep.">
        <title>Insights into Adaptations to a Near-Obligate Nematode Endoparasitic Lifestyle from the Finished Genome of Drechmeria coniospora.</title>
        <authorList>
            <person name="Zhang L."/>
            <person name="Zhou Z."/>
            <person name="Guo Q."/>
            <person name="Fokkens L."/>
            <person name="Miskei M."/>
            <person name="Pocsi I."/>
            <person name="Zhang W."/>
            <person name="Chen M."/>
            <person name="Wang L."/>
            <person name="Sun Y."/>
            <person name="Donzelli B.G."/>
            <person name="Gibson D.M."/>
            <person name="Nelson D.R."/>
            <person name="Luo J.G."/>
            <person name="Rep M."/>
            <person name="Liu H."/>
            <person name="Yang S."/>
            <person name="Wang J."/>
            <person name="Krasnoff S.B."/>
            <person name="Xu Y."/>
            <person name="Molnar I."/>
            <person name="Lin M."/>
        </authorList>
    </citation>
    <scope>NUCLEOTIDE SEQUENCE [LARGE SCALE GENOMIC DNA]</scope>
    <source>
        <strain evidence="1 2">ARSEF 6962</strain>
    </source>
</reference>
<evidence type="ECO:0000313" key="1">
    <source>
        <dbReference type="EMBL" id="KYK61468.1"/>
    </source>
</evidence>
<dbReference type="GeneID" id="63715253"/>